<name>A0ACC1TA36_9APHY</name>
<dbReference type="Proteomes" id="UP001148662">
    <property type="component" value="Unassembled WGS sequence"/>
</dbReference>
<reference evidence="1" key="1">
    <citation type="submission" date="2022-07" db="EMBL/GenBank/DDBJ databases">
        <title>Genome Sequence of Phlebia brevispora.</title>
        <authorList>
            <person name="Buettner E."/>
        </authorList>
    </citation>
    <scope>NUCLEOTIDE SEQUENCE</scope>
    <source>
        <strain evidence="1">MPL23</strain>
    </source>
</reference>
<dbReference type="EMBL" id="JANHOG010000228">
    <property type="protein sequence ID" value="KAJ3556590.1"/>
    <property type="molecule type" value="Genomic_DNA"/>
</dbReference>
<evidence type="ECO:0000313" key="1">
    <source>
        <dbReference type="EMBL" id="KAJ3556590.1"/>
    </source>
</evidence>
<gene>
    <name evidence="1" type="ORF">NM688_g1945</name>
</gene>
<keyword evidence="2" id="KW-1185">Reference proteome</keyword>
<proteinExistence type="predicted"/>
<organism evidence="1 2">
    <name type="scientific">Phlebia brevispora</name>
    <dbReference type="NCBI Taxonomy" id="194682"/>
    <lineage>
        <taxon>Eukaryota</taxon>
        <taxon>Fungi</taxon>
        <taxon>Dikarya</taxon>
        <taxon>Basidiomycota</taxon>
        <taxon>Agaricomycotina</taxon>
        <taxon>Agaricomycetes</taxon>
        <taxon>Polyporales</taxon>
        <taxon>Meruliaceae</taxon>
        <taxon>Phlebia</taxon>
    </lineage>
</organism>
<evidence type="ECO:0000313" key="2">
    <source>
        <dbReference type="Proteomes" id="UP001148662"/>
    </source>
</evidence>
<protein>
    <submittedName>
        <fullName evidence="1">Uncharacterized protein</fullName>
    </submittedName>
</protein>
<comment type="caution">
    <text evidence="1">The sequence shown here is derived from an EMBL/GenBank/DDBJ whole genome shotgun (WGS) entry which is preliminary data.</text>
</comment>
<sequence>MKAGIKASDFLTRFSDFLVQSPYPMSVSMQETDSIAQLTAQITGSYLLCVLACLVCYEHVLTLADEFSFFWRRRRIVTTVLLLANRYTLLAMAVQLITPYTTQTLQTCYSNAVHAVLVAILRVLPMIVGTGPAVFGALRVYALLEEHRYLVATLVFCTGLVPAPVSVFSSLYDYYVFADSQAPGMNCYAYPLNLACSIPWTCSDAIALGVTLKKTYRQVKHASKGTPGMISRTLLRDGSLYFVVSFSLNITRIVLLTHTGSQLVMQCVEQIFTNDISQAIRALLISRFIMNLRHAQKKESSSGQVGGPSGLYLRGFTLDDVIADLGGPLEFAHPDSWQNHSELSSIELEQLTTDADAETTLDDGYDARTSSDLQDNDIREEPRDIQVIV</sequence>
<accession>A0ACC1TA36</accession>